<feature type="compositionally biased region" description="Pro residues" evidence="1">
    <location>
        <begin position="147"/>
        <end position="159"/>
    </location>
</feature>
<feature type="compositionally biased region" description="Basic and acidic residues" evidence="1">
    <location>
        <begin position="1192"/>
        <end position="1204"/>
    </location>
</feature>
<name>A0AA39JBR8_ARMTA</name>
<dbReference type="RefSeq" id="XP_060323150.1">
    <property type="nucleotide sequence ID" value="XM_060480008.1"/>
</dbReference>
<feature type="compositionally biased region" description="Low complexity" evidence="1">
    <location>
        <begin position="791"/>
        <end position="803"/>
    </location>
</feature>
<feature type="region of interest" description="Disordered" evidence="1">
    <location>
        <begin position="782"/>
        <end position="816"/>
    </location>
</feature>
<protein>
    <submittedName>
        <fullName evidence="2">Uncharacterized protein</fullName>
    </submittedName>
</protein>
<dbReference type="Proteomes" id="UP001175211">
    <property type="component" value="Unassembled WGS sequence"/>
</dbReference>
<feature type="compositionally biased region" description="Basic and acidic residues" evidence="1">
    <location>
        <begin position="302"/>
        <end position="312"/>
    </location>
</feature>
<reference evidence="2" key="1">
    <citation type="submission" date="2023-06" db="EMBL/GenBank/DDBJ databases">
        <authorList>
            <consortium name="Lawrence Berkeley National Laboratory"/>
            <person name="Ahrendt S."/>
            <person name="Sahu N."/>
            <person name="Indic B."/>
            <person name="Wong-Bajracharya J."/>
            <person name="Merenyi Z."/>
            <person name="Ke H.-M."/>
            <person name="Monk M."/>
            <person name="Kocsube S."/>
            <person name="Drula E."/>
            <person name="Lipzen A."/>
            <person name="Balint B."/>
            <person name="Henrissat B."/>
            <person name="Andreopoulos B."/>
            <person name="Martin F.M."/>
            <person name="Harder C.B."/>
            <person name="Rigling D."/>
            <person name="Ford K.L."/>
            <person name="Foster G.D."/>
            <person name="Pangilinan J."/>
            <person name="Papanicolaou A."/>
            <person name="Barry K."/>
            <person name="LaButti K."/>
            <person name="Viragh M."/>
            <person name="Koriabine M."/>
            <person name="Yan M."/>
            <person name="Riley R."/>
            <person name="Champramary S."/>
            <person name="Plett K.L."/>
            <person name="Tsai I.J."/>
            <person name="Slot J."/>
            <person name="Sipos G."/>
            <person name="Plett J."/>
            <person name="Nagy L.G."/>
            <person name="Grigoriev I.V."/>
        </authorList>
    </citation>
    <scope>NUCLEOTIDE SEQUENCE</scope>
    <source>
        <strain evidence="2">CCBAS 213</strain>
    </source>
</reference>
<organism evidence="2 3">
    <name type="scientific">Armillaria tabescens</name>
    <name type="common">Ringless honey mushroom</name>
    <name type="synonym">Agaricus tabescens</name>
    <dbReference type="NCBI Taxonomy" id="1929756"/>
    <lineage>
        <taxon>Eukaryota</taxon>
        <taxon>Fungi</taxon>
        <taxon>Dikarya</taxon>
        <taxon>Basidiomycota</taxon>
        <taxon>Agaricomycotina</taxon>
        <taxon>Agaricomycetes</taxon>
        <taxon>Agaricomycetidae</taxon>
        <taxon>Agaricales</taxon>
        <taxon>Marasmiineae</taxon>
        <taxon>Physalacriaceae</taxon>
        <taxon>Desarmillaria</taxon>
    </lineage>
</organism>
<feature type="region of interest" description="Disordered" evidence="1">
    <location>
        <begin position="287"/>
        <end position="318"/>
    </location>
</feature>
<proteinExistence type="predicted"/>
<evidence type="ECO:0000256" key="1">
    <source>
        <dbReference type="SAM" id="MobiDB-lite"/>
    </source>
</evidence>
<feature type="region of interest" description="Disordered" evidence="1">
    <location>
        <begin position="139"/>
        <end position="164"/>
    </location>
</feature>
<keyword evidence="3" id="KW-1185">Reference proteome</keyword>
<gene>
    <name evidence="2" type="ORF">EV420DRAFT_1735640</name>
</gene>
<feature type="region of interest" description="Disordered" evidence="1">
    <location>
        <begin position="1192"/>
        <end position="1281"/>
    </location>
</feature>
<feature type="compositionally biased region" description="Acidic residues" evidence="1">
    <location>
        <begin position="1230"/>
        <end position="1281"/>
    </location>
</feature>
<dbReference type="GeneID" id="85363556"/>
<evidence type="ECO:0000313" key="3">
    <source>
        <dbReference type="Proteomes" id="UP001175211"/>
    </source>
</evidence>
<sequence>MPQYVCPSCTKKILNTPHAIGAHKTRCSGHKSRTRELVQRLQSAGIKIAKKVSLSALKKQKTPSLLSDEAHSILPSVSQVSEPILNDHSDGDIVMEAPDDINTVSPSREELAPEAEPAPELGRFRRTRMIPRRLYDYLPSKAHKSPSPSPVPSPSPQPPSYIDTQPDEFGMFKRYKNSLPSTSPDEVVTLDTVVDAPTFAVAPDPMTQPDPTCIYGSNTGRTDFPNASTSNTPWFSPFLNASVCRLMRWFYSSTTKTLGDLNRLVNEVILMPDFKKSDLHGFEASREAERLDHPEEDPASPFRHDGWTEDHVSIPLPPPNPTLVPEDPCPCVDIPNVWHRSLLDIIRSAFEDPQFNDFHIKGFTQMWNPPGSSHSERIFGEVYSSDVFLEMEESVQPFPGCNLEQVIAPVMVYSDSTHLTNFGDASLWPAYASLGLLSKYVRARMTAFASHHLAYFPSLPDWIKDEYVKAYGVPPSDATLTFLKRELMQGIWRLLLDEQFMDAYRNGIVIRCADGVERRVYPRFFTYSADYPEKVLLCSIKHLGKCLCPRCLIVKDKVRELGTKLDMRRRETQARVDSVNRQNDVTMAQDWIYNRGYPVDGKAINDLLGTHSLTPNRNAFSEVLLAENVNFYELFVPDQMHEVEIGGWKSYFNHLVRICHSYGSDIVQKVNKRFRSLPTFGLSTIRKFRTDTTAQKKFAARDYEDALQCALPCFEGLLPKKENNIVLDNLFDLAAWHGFAKLRLHTESTLQVYDALTTSLGYQLRTFETKVCPQFQTKETPTEAAARLRRQAQQAKKSTTSAKSESKKASTSKGHRRFNLNTYKFHSFGDYPRAIRRYGTTDSYSTQTGEQEHHRVKLFYARTNKRGHVRQIAVLEQRQRWLQRIYARRAEELKRSGTKQTASLRPDEKEPLPPGNPAGHYQMSNSKRYPLDLNLWLADNEKDLAVADFIPKLKDHILHRLFEHEDNPTVTMNHHNSLFLVNNRIYRHKILQINYTTYDVRRDQDSINPRTRSDVMVLANDTKHSHPYWYARVIGVFHTYAQYNDLDSDDIVPAPFHVDFLWVRWYGLDSDRMSVGGFKAKRPHCIGFMDSDDPDAFGFLNPDDVIRAVHLKPVFARGHTSDFLPPSIARRPDEQDKDWERFYVNMFVDRDMLMRFCGLGVGHKNTWHETQVLRKEICEAFNISDHYEDMEDARISDEDTKESDISSGSSMALGSDQGSINGESEKAGSDDEEEWDDVEWDEENDSDSDEGREECWCDEDDNPVDSEGFENMDDVEMLGYS</sequence>
<dbReference type="InterPro" id="IPR041078">
    <property type="entry name" value="Plavaka"/>
</dbReference>
<evidence type="ECO:0000313" key="2">
    <source>
        <dbReference type="EMBL" id="KAK0439080.1"/>
    </source>
</evidence>
<dbReference type="EMBL" id="JAUEPS010000090">
    <property type="protein sequence ID" value="KAK0439080.1"/>
    <property type="molecule type" value="Genomic_DNA"/>
</dbReference>
<accession>A0AA39JBR8</accession>
<comment type="caution">
    <text evidence="2">The sequence shown here is derived from an EMBL/GenBank/DDBJ whole genome shotgun (WGS) entry which is preliminary data.</text>
</comment>
<dbReference type="Pfam" id="PF18759">
    <property type="entry name" value="Plavaka"/>
    <property type="match status" value="1"/>
</dbReference>
<feature type="region of interest" description="Disordered" evidence="1">
    <location>
        <begin position="892"/>
        <end position="924"/>
    </location>
</feature>
<feature type="compositionally biased region" description="Polar residues" evidence="1">
    <location>
        <begin position="1205"/>
        <end position="1222"/>
    </location>
</feature>